<dbReference type="OMA" id="LPVVWMQ"/>
<sequence length="155" mass="17638">MLYFYLKFIHVLSSTILFGTGIGTASVMIYGHRTKNPIVIAAISKYVVFADWIFTGTSGILQPLTGFAMIYLAGFSWTSLWILGSILGYVVAACCWFPVVCLQIKMRDLAIETVKNNTTLPEKYHRYFLYWFILGWPAFLSLVGVFYLMTNKPDF</sequence>
<dbReference type="Proteomes" id="UP000254631">
    <property type="component" value="Unassembled WGS sequence"/>
</dbReference>
<dbReference type="RefSeq" id="WP_011213612.1">
    <property type="nucleotide sequence ID" value="NZ_BAZA01000144.1"/>
</dbReference>
<reference evidence="3 4" key="2">
    <citation type="submission" date="2018-06" db="EMBL/GenBank/DDBJ databases">
        <authorList>
            <consortium name="Pathogen Informatics"/>
            <person name="Doyle S."/>
        </authorList>
    </citation>
    <scope>NUCLEOTIDE SEQUENCE [LARGE SCALE GENOMIC DNA]</scope>
    <source>
        <strain evidence="3 4">NCTC12000</strain>
    </source>
</reference>
<keyword evidence="1" id="KW-0472">Membrane</keyword>
<accession>A0A129BK52</accession>
<organism evidence="3 4">
    <name type="scientific">Legionella pneumophila</name>
    <dbReference type="NCBI Taxonomy" id="446"/>
    <lineage>
        <taxon>Bacteria</taxon>
        <taxon>Pseudomonadati</taxon>
        <taxon>Pseudomonadota</taxon>
        <taxon>Gammaproteobacteria</taxon>
        <taxon>Legionellales</taxon>
        <taxon>Legionellaceae</taxon>
        <taxon>Legionella</taxon>
    </lineage>
</organism>
<feature type="transmembrane region" description="Helical" evidence="1">
    <location>
        <begin position="52"/>
        <end position="74"/>
    </location>
</feature>
<reference evidence="2" key="3">
    <citation type="submission" date="2019-09" db="EMBL/GenBank/DDBJ databases">
        <authorList>
            <consortium name="NCBI Pathogen Detection Project"/>
        </authorList>
    </citation>
    <scope>NUCLEOTIDE SEQUENCE</scope>
    <source>
        <strain evidence="2">CL18-200174</strain>
    </source>
</reference>
<dbReference type="eggNOG" id="COG5528">
    <property type="taxonomic scope" value="Bacteria"/>
</dbReference>
<dbReference type="AlphaFoldDB" id="A0A129BK52"/>
<keyword evidence="1" id="KW-1133">Transmembrane helix</keyword>
<dbReference type="Pfam" id="PF10027">
    <property type="entry name" value="DUF2269"/>
    <property type="match status" value="1"/>
</dbReference>
<dbReference type="InterPro" id="IPR018729">
    <property type="entry name" value="DUF2269_transmembrane"/>
</dbReference>
<feature type="transmembrane region" description="Helical" evidence="1">
    <location>
        <begin position="80"/>
        <end position="106"/>
    </location>
</feature>
<keyword evidence="1" id="KW-0812">Transmembrane</keyword>
<proteinExistence type="predicted"/>
<protein>
    <submittedName>
        <fullName evidence="2">DUF2269 domain-containing protein</fullName>
    </submittedName>
    <submittedName>
        <fullName evidence="3">Integral membrane protein</fullName>
    </submittedName>
</protein>
<gene>
    <name evidence="2" type="ORF">JBK99_05085</name>
    <name evidence="3" type="ORF">NCTC12000_01430</name>
</gene>
<dbReference type="EMBL" id="DACWOD010000003">
    <property type="protein sequence ID" value="HAU2395704.1"/>
    <property type="molecule type" value="Genomic_DNA"/>
</dbReference>
<name>A0A129BK52_LEGPN</name>
<evidence type="ECO:0000313" key="3">
    <source>
        <dbReference type="EMBL" id="STX79439.1"/>
    </source>
</evidence>
<evidence type="ECO:0000313" key="4">
    <source>
        <dbReference type="Proteomes" id="UP000254631"/>
    </source>
</evidence>
<evidence type="ECO:0000256" key="1">
    <source>
        <dbReference type="SAM" id="Phobius"/>
    </source>
</evidence>
<dbReference type="Proteomes" id="UP000863577">
    <property type="component" value="Unassembled WGS sequence"/>
</dbReference>
<feature type="transmembrane region" description="Helical" evidence="1">
    <location>
        <begin position="127"/>
        <end position="149"/>
    </location>
</feature>
<dbReference type="EMBL" id="UGOL01000001">
    <property type="protein sequence ID" value="STX79439.1"/>
    <property type="molecule type" value="Genomic_DNA"/>
</dbReference>
<evidence type="ECO:0000313" key="2">
    <source>
        <dbReference type="EMBL" id="HAU2395704.1"/>
    </source>
</evidence>
<feature type="transmembrane region" description="Helical" evidence="1">
    <location>
        <begin position="12"/>
        <end position="31"/>
    </location>
</feature>
<reference evidence="2" key="1">
    <citation type="journal article" date="2018" name="Genome Biol.">
        <title>SKESA: strategic k-mer extension for scrupulous assemblies.</title>
        <authorList>
            <person name="Souvorov A."/>
            <person name="Agarwala R."/>
            <person name="Lipman D.J."/>
        </authorList>
    </citation>
    <scope>NUCLEOTIDE SEQUENCE</scope>
    <source>
        <strain evidence="2">CL18-200174</strain>
    </source>
</reference>